<protein>
    <submittedName>
        <fullName evidence="1">Uncharacterized protein</fullName>
    </submittedName>
</protein>
<sequence length="281" mass="30961">MAVEFRLGDNGIPYAIEFANVSIWPRRPEQSSVPDAPRLPTRSRTLPSIRTQKPLPSLPDTPYRGGSLRRVLRRFSEPAHKPLVHEGLVESRRRSTTCSREERDEKTRASLEALAVFSMSEETLIESGGGAEEAGQPSLESSEHLDDPVQDKTDDLNIRSGGLHVTFRGDQSRPKGRDAAARLRRLTRTIADAVAAAGMIGPPKRVQGRADMYAESGPNPEKSLFRGTYGQVRSALHDAGLAVRKCDEQGFDGACRVGTLFVANRDYFDNLIFTKVVLYGS</sequence>
<organism evidence="1 2">
    <name type="scientific">Vararia minispora EC-137</name>
    <dbReference type="NCBI Taxonomy" id="1314806"/>
    <lineage>
        <taxon>Eukaryota</taxon>
        <taxon>Fungi</taxon>
        <taxon>Dikarya</taxon>
        <taxon>Basidiomycota</taxon>
        <taxon>Agaricomycotina</taxon>
        <taxon>Agaricomycetes</taxon>
        <taxon>Russulales</taxon>
        <taxon>Lachnocladiaceae</taxon>
        <taxon>Vararia</taxon>
    </lineage>
</organism>
<accession>A0ACB8QQK3</accession>
<reference evidence="1" key="1">
    <citation type="submission" date="2021-02" db="EMBL/GenBank/DDBJ databases">
        <authorList>
            <consortium name="DOE Joint Genome Institute"/>
            <person name="Ahrendt S."/>
            <person name="Looney B.P."/>
            <person name="Miyauchi S."/>
            <person name="Morin E."/>
            <person name="Drula E."/>
            <person name="Courty P.E."/>
            <person name="Chicoki N."/>
            <person name="Fauchery L."/>
            <person name="Kohler A."/>
            <person name="Kuo A."/>
            <person name="Labutti K."/>
            <person name="Pangilinan J."/>
            <person name="Lipzen A."/>
            <person name="Riley R."/>
            <person name="Andreopoulos W."/>
            <person name="He G."/>
            <person name="Johnson J."/>
            <person name="Barry K.W."/>
            <person name="Grigoriev I.V."/>
            <person name="Nagy L."/>
            <person name="Hibbett D."/>
            <person name="Henrissat B."/>
            <person name="Matheny P.B."/>
            <person name="Labbe J."/>
            <person name="Martin F."/>
        </authorList>
    </citation>
    <scope>NUCLEOTIDE SEQUENCE</scope>
    <source>
        <strain evidence="1">EC-137</strain>
    </source>
</reference>
<keyword evidence="2" id="KW-1185">Reference proteome</keyword>
<dbReference type="EMBL" id="MU273508">
    <property type="protein sequence ID" value="KAI0033985.1"/>
    <property type="molecule type" value="Genomic_DNA"/>
</dbReference>
<evidence type="ECO:0000313" key="2">
    <source>
        <dbReference type="Proteomes" id="UP000814128"/>
    </source>
</evidence>
<comment type="caution">
    <text evidence="1">The sequence shown here is derived from an EMBL/GenBank/DDBJ whole genome shotgun (WGS) entry which is preliminary data.</text>
</comment>
<dbReference type="Proteomes" id="UP000814128">
    <property type="component" value="Unassembled WGS sequence"/>
</dbReference>
<reference evidence="1" key="2">
    <citation type="journal article" date="2022" name="New Phytol.">
        <title>Evolutionary transition to the ectomycorrhizal habit in the genomes of a hyperdiverse lineage of mushroom-forming fungi.</title>
        <authorList>
            <person name="Looney B."/>
            <person name="Miyauchi S."/>
            <person name="Morin E."/>
            <person name="Drula E."/>
            <person name="Courty P.E."/>
            <person name="Kohler A."/>
            <person name="Kuo A."/>
            <person name="LaButti K."/>
            <person name="Pangilinan J."/>
            <person name="Lipzen A."/>
            <person name="Riley R."/>
            <person name="Andreopoulos W."/>
            <person name="He G."/>
            <person name="Johnson J."/>
            <person name="Nolan M."/>
            <person name="Tritt A."/>
            <person name="Barry K.W."/>
            <person name="Grigoriev I.V."/>
            <person name="Nagy L.G."/>
            <person name="Hibbett D."/>
            <person name="Henrissat B."/>
            <person name="Matheny P.B."/>
            <person name="Labbe J."/>
            <person name="Martin F.M."/>
        </authorList>
    </citation>
    <scope>NUCLEOTIDE SEQUENCE</scope>
    <source>
        <strain evidence="1">EC-137</strain>
    </source>
</reference>
<proteinExistence type="predicted"/>
<name>A0ACB8QQK3_9AGAM</name>
<evidence type="ECO:0000313" key="1">
    <source>
        <dbReference type="EMBL" id="KAI0033985.1"/>
    </source>
</evidence>
<gene>
    <name evidence="1" type="ORF">K488DRAFT_69478</name>
</gene>